<sequence>MIIKNIPLINKRILWTVRIFSSVFVLVMLGIVIKTIIDYKNSDLVSLCVQITILFLSFWDVFSLIRKRKSVALFLARKFLPDKSTKFIVLNKFQKNFIEKYQGKSNSVGFICLEGAENTGKTTAVINLMESLWKYVEKDCDIEKILNATIINCSTNQEEILFLFSRDRQEQRISKFSNNLVVIDNIEKMSPLFIEDCKELFQSQKSFFILIYNRPNQKNINTLKPTDSFDNAIPSFELDNFNIMNSVEKDLLLIICILSDITYLVYKKEIYSLLDHLPNRIIKKSLNHLIKRKIINAFAFNDHYIYKSQNLNINQYLIDNPRDDLLLRLIKSNQTDIIYKWSFLLNCSEKSITGELSRNKASIFNQATNTGSYRTMYTLLNKKSEQIQNLFLYEKAILSFYMGEHKESHIILNELLSQSSPNRKEELKLAVIQATHGSSNRECVSLIQTYLAEMECKDTVYGCIARYWRLHIDTEMGIFNYEPFLDIIYMLKTFDSTALTQNTIQRCYTDYIRCCHIVGEKCNDSRSVISNFIKFLSVNPIKKQYYENLYLKANAIHYIEIPNAFLRREKNTEGLVNSAKTYYEDAICCNYGDDKSVAAAELKMIDLQICYSDFDFANAKIKIQKFKRSSLYNEVDVFVAYSCTLLVKLHITAPQNMSNDRGLYFEEDTLNEIESNYYEGLKIYEKFKNTYGVFRLKFLYCLFKLYRGSPSSQVLSEMNILLQKNHNLKRENAIYDALKRDGHEKMYILGLIKSYPIILQ</sequence>
<keyword evidence="1" id="KW-1133">Transmembrane helix</keyword>
<name>A0A318XQ84_9FIRM</name>
<keyword evidence="3" id="KW-1185">Reference proteome</keyword>
<reference evidence="2 3" key="1">
    <citation type="submission" date="2018-06" db="EMBL/GenBank/DDBJ databases">
        <title>Genomic Encyclopedia of Type Strains, Phase I: the one thousand microbial genomes (KMG-I) project.</title>
        <authorList>
            <person name="Kyrpides N."/>
        </authorList>
    </citation>
    <scope>NUCLEOTIDE SEQUENCE [LARGE SCALE GENOMIC DNA]</scope>
    <source>
        <strain evidence="2 3">DSM 19573</strain>
    </source>
</reference>
<accession>A0A318XQ84</accession>
<protein>
    <submittedName>
        <fullName evidence="2">Uncharacterized protein</fullName>
    </submittedName>
</protein>
<keyword evidence="1" id="KW-0472">Membrane</keyword>
<feature type="transmembrane region" description="Helical" evidence="1">
    <location>
        <begin position="44"/>
        <end position="65"/>
    </location>
</feature>
<organism evidence="2 3">
    <name type="scientific">Ruminiclostridium sufflavum DSM 19573</name>
    <dbReference type="NCBI Taxonomy" id="1121337"/>
    <lineage>
        <taxon>Bacteria</taxon>
        <taxon>Bacillati</taxon>
        <taxon>Bacillota</taxon>
        <taxon>Clostridia</taxon>
        <taxon>Eubacteriales</taxon>
        <taxon>Oscillospiraceae</taxon>
        <taxon>Ruminiclostridium</taxon>
    </lineage>
</organism>
<feature type="transmembrane region" description="Helical" evidence="1">
    <location>
        <begin position="12"/>
        <end position="32"/>
    </location>
</feature>
<evidence type="ECO:0000313" key="3">
    <source>
        <dbReference type="Proteomes" id="UP000248132"/>
    </source>
</evidence>
<evidence type="ECO:0000256" key="1">
    <source>
        <dbReference type="SAM" id="Phobius"/>
    </source>
</evidence>
<dbReference type="Gene3D" id="3.40.50.300">
    <property type="entry name" value="P-loop containing nucleotide triphosphate hydrolases"/>
    <property type="match status" value="1"/>
</dbReference>
<keyword evidence="1" id="KW-0812">Transmembrane</keyword>
<gene>
    <name evidence="2" type="ORF">LY28_01243</name>
</gene>
<proteinExistence type="predicted"/>
<comment type="caution">
    <text evidence="2">The sequence shown here is derived from an EMBL/GenBank/DDBJ whole genome shotgun (WGS) entry which is preliminary data.</text>
</comment>
<dbReference type="SUPFAM" id="SSF52540">
    <property type="entry name" value="P-loop containing nucleoside triphosphate hydrolases"/>
    <property type="match status" value="1"/>
</dbReference>
<dbReference type="InterPro" id="IPR027417">
    <property type="entry name" value="P-loop_NTPase"/>
</dbReference>
<dbReference type="EMBL" id="QKMR01000006">
    <property type="protein sequence ID" value="PYG88395.1"/>
    <property type="molecule type" value="Genomic_DNA"/>
</dbReference>
<dbReference type="Proteomes" id="UP000248132">
    <property type="component" value="Unassembled WGS sequence"/>
</dbReference>
<evidence type="ECO:0000313" key="2">
    <source>
        <dbReference type="EMBL" id="PYG88395.1"/>
    </source>
</evidence>
<dbReference type="AlphaFoldDB" id="A0A318XQ84"/>